<dbReference type="Gene3D" id="3.30.160.60">
    <property type="entry name" value="Classic Zinc Finger"/>
    <property type="match status" value="5"/>
</dbReference>
<evidence type="ECO:0000256" key="10">
    <source>
        <dbReference type="ARBA" id="ARBA00023242"/>
    </source>
</evidence>
<dbReference type="GO" id="GO:0008270">
    <property type="term" value="F:zinc ion binding"/>
    <property type="evidence" value="ECO:0007669"/>
    <property type="project" value="UniProtKB-KW"/>
</dbReference>
<evidence type="ECO:0000256" key="11">
    <source>
        <dbReference type="PROSITE-ProRule" id="PRU00042"/>
    </source>
</evidence>
<dbReference type="GO" id="GO:0000977">
    <property type="term" value="F:RNA polymerase II transcription regulatory region sequence-specific DNA binding"/>
    <property type="evidence" value="ECO:0007669"/>
    <property type="project" value="TreeGrafter"/>
</dbReference>
<feature type="region of interest" description="Disordered" evidence="12">
    <location>
        <begin position="228"/>
        <end position="276"/>
    </location>
</feature>
<evidence type="ECO:0000313" key="15">
    <source>
        <dbReference type="Ensembl" id="ENSLLEP00000019192.1"/>
    </source>
</evidence>
<keyword evidence="10" id="KW-0539">Nucleus</keyword>
<dbReference type="PROSITE" id="PS50805">
    <property type="entry name" value="KRAB"/>
    <property type="match status" value="1"/>
</dbReference>
<keyword evidence="16" id="KW-1185">Reference proteome</keyword>
<dbReference type="PANTHER" id="PTHR24381:SF436">
    <property type="entry name" value="ZINC FINGER PROTEIN 768"/>
    <property type="match status" value="1"/>
</dbReference>
<dbReference type="Pfam" id="PF16622">
    <property type="entry name" value="zf-C2H2_11"/>
    <property type="match status" value="1"/>
</dbReference>
<reference evidence="15" key="2">
    <citation type="submission" date="2025-09" db="UniProtKB">
        <authorList>
            <consortium name="Ensembl"/>
        </authorList>
    </citation>
    <scope>IDENTIFICATION</scope>
</reference>
<dbReference type="SUPFAM" id="SSF109640">
    <property type="entry name" value="KRAB domain (Kruppel-associated box)"/>
    <property type="match status" value="1"/>
</dbReference>
<keyword evidence="6" id="KW-0862">Zinc</keyword>
<keyword evidence="4" id="KW-0677">Repeat</keyword>
<dbReference type="SMART" id="SM00355">
    <property type="entry name" value="ZnF_C2H2"/>
    <property type="match status" value="5"/>
</dbReference>
<dbReference type="InterPro" id="IPR001909">
    <property type="entry name" value="KRAB"/>
</dbReference>
<keyword evidence="5 11" id="KW-0863">Zinc-finger</keyword>
<evidence type="ECO:0000256" key="7">
    <source>
        <dbReference type="ARBA" id="ARBA00023015"/>
    </source>
</evidence>
<dbReference type="PANTHER" id="PTHR24381">
    <property type="entry name" value="ZINC FINGER PROTEIN"/>
    <property type="match status" value="1"/>
</dbReference>
<evidence type="ECO:0000256" key="1">
    <source>
        <dbReference type="ARBA" id="ARBA00004123"/>
    </source>
</evidence>
<evidence type="ECO:0000256" key="5">
    <source>
        <dbReference type="ARBA" id="ARBA00022771"/>
    </source>
</evidence>
<feature type="region of interest" description="Disordered" evidence="12">
    <location>
        <begin position="137"/>
        <end position="162"/>
    </location>
</feature>
<evidence type="ECO:0000256" key="2">
    <source>
        <dbReference type="ARBA" id="ARBA00006991"/>
    </source>
</evidence>
<comment type="subcellular location">
    <subcellularLocation>
        <location evidence="1">Nucleus</location>
    </subcellularLocation>
</comment>
<evidence type="ECO:0000256" key="9">
    <source>
        <dbReference type="ARBA" id="ARBA00023163"/>
    </source>
</evidence>
<dbReference type="GO" id="GO:0005634">
    <property type="term" value="C:nucleus"/>
    <property type="evidence" value="ECO:0007669"/>
    <property type="project" value="UniProtKB-SubCell"/>
</dbReference>
<dbReference type="InterPro" id="IPR036051">
    <property type="entry name" value="KRAB_dom_sf"/>
</dbReference>
<accession>A0A8C5MWA1</accession>
<dbReference type="CDD" id="cd07765">
    <property type="entry name" value="KRAB_A-box"/>
    <property type="match status" value="1"/>
</dbReference>
<feature type="domain" description="C2H2-type" evidence="13">
    <location>
        <begin position="558"/>
        <end position="581"/>
    </location>
</feature>
<proteinExistence type="inferred from homology"/>
<evidence type="ECO:0000256" key="6">
    <source>
        <dbReference type="ARBA" id="ARBA00022833"/>
    </source>
</evidence>
<keyword evidence="7" id="KW-0805">Transcription regulation</keyword>
<name>A0A8C5MWA1_9ANUR</name>
<feature type="domain" description="C2H2-type" evidence="13">
    <location>
        <begin position="530"/>
        <end position="557"/>
    </location>
</feature>
<organism evidence="15 16">
    <name type="scientific">Leptobrachium leishanense</name>
    <name type="common">Leishan spiny toad</name>
    <dbReference type="NCBI Taxonomy" id="445787"/>
    <lineage>
        <taxon>Eukaryota</taxon>
        <taxon>Metazoa</taxon>
        <taxon>Chordata</taxon>
        <taxon>Craniata</taxon>
        <taxon>Vertebrata</taxon>
        <taxon>Euteleostomi</taxon>
        <taxon>Amphibia</taxon>
        <taxon>Batrachia</taxon>
        <taxon>Anura</taxon>
        <taxon>Pelobatoidea</taxon>
        <taxon>Megophryidae</taxon>
        <taxon>Leptobrachium</taxon>
    </lineage>
</organism>
<dbReference type="Proteomes" id="UP000694569">
    <property type="component" value="Unplaced"/>
</dbReference>
<evidence type="ECO:0000256" key="8">
    <source>
        <dbReference type="ARBA" id="ARBA00023125"/>
    </source>
</evidence>
<dbReference type="Ensembl" id="ENSLLET00000019946.1">
    <property type="protein sequence ID" value="ENSLLEP00000019192.1"/>
    <property type="gene ID" value="ENSLLEG00000012084.1"/>
</dbReference>
<evidence type="ECO:0000259" key="13">
    <source>
        <dbReference type="PROSITE" id="PS50157"/>
    </source>
</evidence>
<dbReference type="FunFam" id="3.30.160.60:FF:000575">
    <property type="entry name" value="Zinc finger protein OZF"/>
    <property type="match status" value="1"/>
</dbReference>
<dbReference type="FunFam" id="3.30.160.60:FF:000358">
    <property type="entry name" value="zinc finger protein 24"/>
    <property type="match status" value="1"/>
</dbReference>
<feature type="domain" description="C2H2-type" evidence="13">
    <location>
        <begin position="474"/>
        <end position="501"/>
    </location>
</feature>
<dbReference type="FunFam" id="3.30.160.60:FF:002343">
    <property type="entry name" value="Zinc finger protein 33A"/>
    <property type="match status" value="1"/>
</dbReference>
<evidence type="ECO:0000256" key="12">
    <source>
        <dbReference type="SAM" id="MobiDB-lite"/>
    </source>
</evidence>
<dbReference type="PROSITE" id="PS50157">
    <property type="entry name" value="ZINC_FINGER_C2H2_2"/>
    <property type="match status" value="5"/>
</dbReference>
<evidence type="ECO:0000256" key="3">
    <source>
        <dbReference type="ARBA" id="ARBA00022723"/>
    </source>
</evidence>
<dbReference type="FunFam" id="3.30.160.60:FF:000446">
    <property type="entry name" value="Zinc finger protein"/>
    <property type="match status" value="1"/>
</dbReference>
<feature type="domain" description="C2H2-type" evidence="13">
    <location>
        <begin position="502"/>
        <end position="529"/>
    </location>
</feature>
<evidence type="ECO:0000313" key="16">
    <source>
        <dbReference type="Proteomes" id="UP000694569"/>
    </source>
</evidence>
<keyword evidence="9" id="KW-0804">Transcription</keyword>
<dbReference type="GeneTree" id="ENSGT01150000286941"/>
<dbReference type="AlphaFoldDB" id="A0A8C5MWA1"/>
<dbReference type="InterPro" id="IPR013087">
    <property type="entry name" value="Znf_C2H2_type"/>
</dbReference>
<dbReference type="Pfam" id="PF01352">
    <property type="entry name" value="KRAB"/>
    <property type="match status" value="1"/>
</dbReference>
<evidence type="ECO:0000259" key="14">
    <source>
        <dbReference type="PROSITE" id="PS50805"/>
    </source>
</evidence>
<sequence>MEYTALPQVLVEVVRRKAAEDLLGWREGPDTNGFGSGPQAGVQSPPFAVKTPKSQPSDGSDILYSALVFLHPQTHRGSSTRSSKKIRASRYPVIMNPDTARDPLTQRILDLTLEMIFLLTGEGHMVVKIHELVSDSSRQQLSEGHGKSQSFNTEPPPHSGIHEQNHEKILELSNQITCLLTGEVPIRCEDVTVYLSMEEWEYVERHKELYEDVMMEDHQPVITLDQSVSAESHTLASLPDTGTKRKTNNEEKALNRETPAQADSASTRERESLTAEDRHLLEKYIYPTTELTEYSPPDIKEEPASWYKGNLTDPDMYKPPNPTEYSPPDIKEEPASSDEQTEYTADNFGEYLETDPVEINRSESLLESRKPDHSIYYTDLLTHNSVYKGYSGPSSEMGKVSYNKSDLVTHETNMCEEPFSLILCGENSTPDSALKHQPIHPEGQTVSCSECGEHFTDSIALTNHQRIHTRGKKFQCNECGKCFTRVFDHAKHKKLHTRENPFKCTECGKYFPQASRLARHKMIHTGEKPFKCPECGKCFTHVASLAAHKRIHTGEKPCKCPECGKCFTWASALARHKIIHT</sequence>
<dbReference type="PROSITE" id="PS00028">
    <property type="entry name" value="ZINC_FINGER_C2H2_1"/>
    <property type="match status" value="5"/>
</dbReference>
<dbReference type="InterPro" id="IPR036236">
    <property type="entry name" value="Znf_C2H2_sf"/>
</dbReference>
<keyword evidence="3" id="KW-0479">Metal-binding</keyword>
<feature type="region of interest" description="Disordered" evidence="12">
    <location>
        <begin position="292"/>
        <end position="341"/>
    </location>
</feature>
<feature type="compositionally biased region" description="Polar residues" evidence="12">
    <location>
        <begin position="137"/>
        <end position="153"/>
    </location>
</feature>
<protein>
    <submittedName>
        <fullName evidence="15">Uncharacterized protein</fullName>
    </submittedName>
</protein>
<comment type="similarity">
    <text evidence="2">Belongs to the krueppel C2H2-type zinc-finger protein family.</text>
</comment>
<keyword evidence="8" id="KW-0238">DNA-binding</keyword>
<dbReference type="InterPro" id="IPR041697">
    <property type="entry name" value="Znf-C2H2_11"/>
</dbReference>
<dbReference type="GO" id="GO:0000981">
    <property type="term" value="F:DNA-binding transcription factor activity, RNA polymerase II-specific"/>
    <property type="evidence" value="ECO:0007669"/>
    <property type="project" value="TreeGrafter"/>
</dbReference>
<dbReference type="SUPFAM" id="SSF57667">
    <property type="entry name" value="beta-beta-alpha zinc fingers"/>
    <property type="match status" value="3"/>
</dbReference>
<feature type="compositionally biased region" description="Basic and acidic residues" evidence="12">
    <location>
        <begin position="266"/>
        <end position="276"/>
    </location>
</feature>
<feature type="domain" description="C2H2-type" evidence="13">
    <location>
        <begin position="446"/>
        <end position="473"/>
    </location>
</feature>
<evidence type="ECO:0000256" key="4">
    <source>
        <dbReference type="ARBA" id="ARBA00022737"/>
    </source>
</evidence>
<reference evidence="15" key="1">
    <citation type="submission" date="2025-08" db="UniProtKB">
        <authorList>
            <consortium name="Ensembl"/>
        </authorList>
    </citation>
    <scope>IDENTIFICATION</scope>
</reference>
<dbReference type="Pfam" id="PF00096">
    <property type="entry name" value="zf-C2H2"/>
    <property type="match status" value="3"/>
</dbReference>
<dbReference type="Gene3D" id="6.10.140.140">
    <property type="match status" value="1"/>
</dbReference>
<feature type="domain" description="KRAB" evidence="14">
    <location>
        <begin position="186"/>
        <end position="264"/>
    </location>
</feature>